<gene>
    <name evidence="6" type="ORF">GCM10025783_01580</name>
</gene>
<evidence type="ECO:0000256" key="4">
    <source>
        <dbReference type="PROSITE-ProRule" id="PRU00335"/>
    </source>
</evidence>
<dbReference type="InterPro" id="IPR009057">
    <property type="entry name" value="Homeodomain-like_sf"/>
</dbReference>
<organism evidence="6 7">
    <name type="scientific">Amnibacterium soli</name>
    <dbReference type="NCBI Taxonomy" id="1282736"/>
    <lineage>
        <taxon>Bacteria</taxon>
        <taxon>Bacillati</taxon>
        <taxon>Actinomycetota</taxon>
        <taxon>Actinomycetes</taxon>
        <taxon>Micrococcales</taxon>
        <taxon>Microbacteriaceae</taxon>
        <taxon>Amnibacterium</taxon>
    </lineage>
</organism>
<dbReference type="PANTHER" id="PTHR30055:SF234">
    <property type="entry name" value="HTH-TYPE TRANSCRIPTIONAL REGULATOR BETI"/>
    <property type="match status" value="1"/>
</dbReference>
<dbReference type="Proteomes" id="UP001500121">
    <property type="component" value="Unassembled WGS sequence"/>
</dbReference>
<name>A0ABP8YNK1_9MICO</name>
<evidence type="ECO:0000259" key="5">
    <source>
        <dbReference type="PROSITE" id="PS50977"/>
    </source>
</evidence>
<keyword evidence="2 4" id="KW-0238">DNA-binding</keyword>
<sequence>MTTTSDPASPPATGRRRLLELVADHLLAHGASDLSLSELARAVGSNNRMLLYYFGSKEEVLQQATLVAFERFPILEGALRRLRTDDGALRDRLLRVWADIAHPDNRPFLALFFQAFGVALYHPERNAELFQRLGGEWVAEVQQALEAEAVPADRARVLATQLVTAWRGLQVSLLAGAPRDLLDASYADLVDRLLPVEK</sequence>
<dbReference type="InterPro" id="IPR050109">
    <property type="entry name" value="HTH-type_TetR-like_transc_reg"/>
</dbReference>
<dbReference type="RefSeq" id="WP_345478994.1">
    <property type="nucleotide sequence ID" value="NZ_BAABLP010000001.1"/>
</dbReference>
<dbReference type="SUPFAM" id="SSF48498">
    <property type="entry name" value="Tetracyclin repressor-like, C-terminal domain"/>
    <property type="match status" value="1"/>
</dbReference>
<reference evidence="7" key="1">
    <citation type="journal article" date="2019" name="Int. J. Syst. Evol. Microbiol.">
        <title>The Global Catalogue of Microorganisms (GCM) 10K type strain sequencing project: providing services to taxonomists for standard genome sequencing and annotation.</title>
        <authorList>
            <consortium name="The Broad Institute Genomics Platform"/>
            <consortium name="The Broad Institute Genome Sequencing Center for Infectious Disease"/>
            <person name="Wu L."/>
            <person name="Ma J."/>
        </authorList>
    </citation>
    <scope>NUCLEOTIDE SEQUENCE [LARGE SCALE GENOMIC DNA]</scope>
    <source>
        <strain evidence="7">JCM 19015</strain>
    </source>
</reference>
<accession>A0ABP8YNK1</accession>
<dbReference type="InterPro" id="IPR036271">
    <property type="entry name" value="Tet_transcr_reg_TetR-rel_C_sf"/>
</dbReference>
<evidence type="ECO:0000313" key="7">
    <source>
        <dbReference type="Proteomes" id="UP001500121"/>
    </source>
</evidence>
<comment type="caution">
    <text evidence="6">The sequence shown here is derived from an EMBL/GenBank/DDBJ whole genome shotgun (WGS) entry which is preliminary data.</text>
</comment>
<keyword evidence="1" id="KW-0805">Transcription regulation</keyword>
<evidence type="ECO:0000256" key="3">
    <source>
        <dbReference type="ARBA" id="ARBA00023163"/>
    </source>
</evidence>
<dbReference type="InterPro" id="IPR001647">
    <property type="entry name" value="HTH_TetR"/>
</dbReference>
<dbReference type="PROSITE" id="PS50977">
    <property type="entry name" value="HTH_TETR_2"/>
    <property type="match status" value="1"/>
</dbReference>
<evidence type="ECO:0000313" key="6">
    <source>
        <dbReference type="EMBL" id="GAA4735426.1"/>
    </source>
</evidence>
<dbReference type="Pfam" id="PF00440">
    <property type="entry name" value="TetR_N"/>
    <property type="match status" value="1"/>
</dbReference>
<dbReference type="Gene3D" id="1.10.357.10">
    <property type="entry name" value="Tetracycline Repressor, domain 2"/>
    <property type="match status" value="1"/>
</dbReference>
<dbReference type="EMBL" id="BAABLP010000001">
    <property type="protein sequence ID" value="GAA4735426.1"/>
    <property type="molecule type" value="Genomic_DNA"/>
</dbReference>
<dbReference type="PANTHER" id="PTHR30055">
    <property type="entry name" value="HTH-TYPE TRANSCRIPTIONAL REGULATOR RUTR"/>
    <property type="match status" value="1"/>
</dbReference>
<keyword evidence="7" id="KW-1185">Reference proteome</keyword>
<feature type="DNA-binding region" description="H-T-H motif" evidence="4">
    <location>
        <begin position="35"/>
        <end position="54"/>
    </location>
</feature>
<keyword evidence="3" id="KW-0804">Transcription</keyword>
<proteinExistence type="predicted"/>
<protein>
    <recommendedName>
        <fullName evidence="5">HTH tetR-type domain-containing protein</fullName>
    </recommendedName>
</protein>
<evidence type="ECO:0000256" key="1">
    <source>
        <dbReference type="ARBA" id="ARBA00023015"/>
    </source>
</evidence>
<dbReference type="SUPFAM" id="SSF46689">
    <property type="entry name" value="Homeodomain-like"/>
    <property type="match status" value="1"/>
</dbReference>
<feature type="domain" description="HTH tetR-type" evidence="5">
    <location>
        <begin position="12"/>
        <end position="72"/>
    </location>
</feature>
<evidence type="ECO:0000256" key="2">
    <source>
        <dbReference type="ARBA" id="ARBA00023125"/>
    </source>
</evidence>